<dbReference type="FunFam" id="3.40.640.10:FF:000084">
    <property type="entry name" value="IscS-like cysteine desulfurase"/>
    <property type="match status" value="1"/>
</dbReference>
<evidence type="ECO:0000256" key="8">
    <source>
        <dbReference type="ARBA" id="ARBA00023014"/>
    </source>
</evidence>
<evidence type="ECO:0000313" key="13">
    <source>
        <dbReference type="Proteomes" id="UP000243650"/>
    </source>
</evidence>
<comment type="similarity">
    <text evidence="2">Belongs to the class-V pyridoxal-phosphate-dependent aminotransferase family. NifS/IscS subfamily.</text>
</comment>
<evidence type="ECO:0000256" key="7">
    <source>
        <dbReference type="ARBA" id="ARBA00023004"/>
    </source>
</evidence>
<comment type="catalytic activity">
    <reaction evidence="9">
        <text>(sulfur carrier)-H + L-cysteine = (sulfur carrier)-SH + L-alanine</text>
        <dbReference type="Rhea" id="RHEA:43892"/>
        <dbReference type="Rhea" id="RHEA-COMP:14737"/>
        <dbReference type="Rhea" id="RHEA-COMP:14739"/>
        <dbReference type="ChEBI" id="CHEBI:29917"/>
        <dbReference type="ChEBI" id="CHEBI:35235"/>
        <dbReference type="ChEBI" id="CHEBI:57972"/>
        <dbReference type="ChEBI" id="CHEBI:64428"/>
        <dbReference type="EC" id="2.8.1.7"/>
    </reaction>
</comment>
<keyword evidence="13" id="KW-1185">Reference proteome</keyword>
<evidence type="ECO:0000256" key="6">
    <source>
        <dbReference type="ARBA" id="ARBA00022898"/>
    </source>
</evidence>
<keyword evidence="8" id="KW-0411">Iron-sulfur</keyword>
<dbReference type="GO" id="GO:0051536">
    <property type="term" value="F:iron-sulfur cluster binding"/>
    <property type="evidence" value="ECO:0007669"/>
    <property type="project" value="UniProtKB-KW"/>
</dbReference>
<dbReference type="PANTHER" id="PTHR11601">
    <property type="entry name" value="CYSTEINE DESULFURYLASE FAMILY MEMBER"/>
    <property type="match status" value="1"/>
</dbReference>
<dbReference type="PANTHER" id="PTHR11601:SF34">
    <property type="entry name" value="CYSTEINE DESULFURASE"/>
    <property type="match status" value="1"/>
</dbReference>
<dbReference type="InterPro" id="IPR016454">
    <property type="entry name" value="Cysteine_dSase"/>
</dbReference>
<keyword evidence="7" id="KW-0408">Iron</keyword>
<keyword evidence="4" id="KW-0808">Transferase</keyword>
<dbReference type="OrthoDB" id="9808002at2"/>
<dbReference type="Proteomes" id="UP000243650">
    <property type="component" value="Unassembled WGS sequence"/>
</dbReference>
<sequence length="383" mass="40918">MVKQPIYLDHAATTPVHPDACEAMIQYMTEVFGNPSSVHHFGRETRKALDEGRTAIARAIGASPDEIVFTGGGTEADNLAVIGYVQKHRKPGGAHVISCATEHHGVLHALEELERDGVDVTYLPVDEKGNVSAAAVQDELRDDTVLVSIMTANNETGTIQPIRAISEVLADHAAVFHTDAVQAVGKMPVNVESLGVDMLASSAHKFNGPNGIGFLYVRRGITLKPLLHGGSQESRRRAGTENTAGIVGMKTALERSLSELSDREETYRLCRRTLLEALDESGVDYLQNGDPENGLLQVMNLSFPGADVEQLLMNLDLEGIAVSSGSACTAGSVEPSHVLTAMHGDTDRSRAAIRFSFGLGTTGDDVQKAATAVDKSLARMKVK</sequence>
<evidence type="ECO:0000256" key="9">
    <source>
        <dbReference type="ARBA" id="ARBA00050776"/>
    </source>
</evidence>
<dbReference type="SUPFAM" id="SSF53383">
    <property type="entry name" value="PLP-dependent transferases"/>
    <property type="match status" value="1"/>
</dbReference>
<dbReference type="PROSITE" id="PS00595">
    <property type="entry name" value="AA_TRANSFER_CLASS_5"/>
    <property type="match status" value="1"/>
</dbReference>
<comment type="caution">
    <text evidence="12">The sequence shown here is derived from an EMBL/GenBank/DDBJ whole genome shotgun (WGS) entry which is preliminary data.</text>
</comment>
<evidence type="ECO:0000256" key="3">
    <source>
        <dbReference type="ARBA" id="ARBA00012239"/>
    </source>
</evidence>
<gene>
    <name evidence="12" type="ORF">C6I21_11280</name>
</gene>
<reference evidence="12 13" key="1">
    <citation type="submission" date="2018-03" db="EMBL/GenBank/DDBJ databases">
        <title>Bacillus urumqiensis sp. nov., a moderately haloalkaliphilic bacterium isolated from a salt lake.</title>
        <authorList>
            <person name="Zhao B."/>
            <person name="Liao Z."/>
        </authorList>
    </citation>
    <scope>NUCLEOTIDE SEQUENCE [LARGE SCALE GENOMIC DNA]</scope>
    <source>
        <strain evidence="12 13">BZ-SZ-XJ18</strain>
    </source>
</reference>
<feature type="domain" description="Aminotransferase class V" evidence="11">
    <location>
        <begin position="6"/>
        <end position="368"/>
    </location>
</feature>
<protein>
    <recommendedName>
        <fullName evidence="3">cysteine desulfurase</fullName>
        <ecNumber evidence="3">2.8.1.7</ecNumber>
    </recommendedName>
</protein>
<proteinExistence type="inferred from homology"/>
<evidence type="ECO:0000256" key="4">
    <source>
        <dbReference type="ARBA" id="ARBA00022679"/>
    </source>
</evidence>
<dbReference type="EMBL" id="PVNS01000010">
    <property type="protein sequence ID" value="PRO65024.1"/>
    <property type="molecule type" value="Genomic_DNA"/>
</dbReference>
<dbReference type="InterPro" id="IPR000192">
    <property type="entry name" value="Aminotrans_V_dom"/>
</dbReference>
<organism evidence="12 13">
    <name type="scientific">Alkalicoccus urumqiensis</name>
    <name type="common">Bacillus urumqiensis</name>
    <dbReference type="NCBI Taxonomy" id="1548213"/>
    <lineage>
        <taxon>Bacteria</taxon>
        <taxon>Bacillati</taxon>
        <taxon>Bacillota</taxon>
        <taxon>Bacilli</taxon>
        <taxon>Bacillales</taxon>
        <taxon>Bacillaceae</taxon>
        <taxon>Alkalicoccus</taxon>
    </lineage>
</organism>
<evidence type="ECO:0000256" key="10">
    <source>
        <dbReference type="RuleBase" id="RU004504"/>
    </source>
</evidence>
<evidence type="ECO:0000256" key="5">
    <source>
        <dbReference type="ARBA" id="ARBA00022723"/>
    </source>
</evidence>
<dbReference type="InterPro" id="IPR015422">
    <property type="entry name" value="PyrdxlP-dep_Trfase_small"/>
</dbReference>
<dbReference type="Gene3D" id="3.90.1150.10">
    <property type="entry name" value="Aspartate Aminotransferase, domain 1"/>
    <property type="match status" value="1"/>
</dbReference>
<accession>A0A2P6MFG4</accession>
<evidence type="ECO:0000256" key="1">
    <source>
        <dbReference type="ARBA" id="ARBA00001933"/>
    </source>
</evidence>
<evidence type="ECO:0000256" key="2">
    <source>
        <dbReference type="ARBA" id="ARBA00006490"/>
    </source>
</evidence>
<evidence type="ECO:0000313" key="12">
    <source>
        <dbReference type="EMBL" id="PRO65024.1"/>
    </source>
</evidence>
<evidence type="ECO:0000259" key="11">
    <source>
        <dbReference type="Pfam" id="PF00266"/>
    </source>
</evidence>
<dbReference type="InterPro" id="IPR020578">
    <property type="entry name" value="Aminotrans_V_PyrdxlP_BS"/>
</dbReference>
<dbReference type="Gene3D" id="1.10.260.50">
    <property type="match status" value="1"/>
</dbReference>
<comment type="cofactor">
    <cofactor evidence="1 10">
        <name>pyridoxal 5'-phosphate</name>
        <dbReference type="ChEBI" id="CHEBI:597326"/>
    </cofactor>
</comment>
<dbReference type="EC" id="2.8.1.7" evidence="3"/>
<keyword evidence="5" id="KW-0479">Metal-binding</keyword>
<keyword evidence="6" id="KW-0663">Pyridoxal phosphate</keyword>
<dbReference type="AlphaFoldDB" id="A0A2P6MFG4"/>
<dbReference type="InterPro" id="IPR015424">
    <property type="entry name" value="PyrdxlP-dep_Trfase"/>
</dbReference>
<dbReference type="InterPro" id="IPR015421">
    <property type="entry name" value="PyrdxlP-dep_Trfase_major"/>
</dbReference>
<dbReference type="Gene3D" id="3.40.640.10">
    <property type="entry name" value="Type I PLP-dependent aspartate aminotransferase-like (Major domain)"/>
    <property type="match status" value="1"/>
</dbReference>
<dbReference type="Pfam" id="PF00266">
    <property type="entry name" value="Aminotran_5"/>
    <property type="match status" value="1"/>
</dbReference>
<dbReference type="GO" id="GO:0046872">
    <property type="term" value="F:metal ion binding"/>
    <property type="evidence" value="ECO:0007669"/>
    <property type="project" value="UniProtKB-KW"/>
</dbReference>
<name>A0A2P6MFG4_ALKUR</name>
<dbReference type="PIRSF" id="PIRSF005572">
    <property type="entry name" value="NifS"/>
    <property type="match status" value="1"/>
</dbReference>
<dbReference type="GO" id="GO:0031071">
    <property type="term" value="F:cysteine desulfurase activity"/>
    <property type="evidence" value="ECO:0007669"/>
    <property type="project" value="UniProtKB-EC"/>
</dbReference>